<dbReference type="EMBL" id="VSRR010000730">
    <property type="protein sequence ID" value="MPC19013.1"/>
    <property type="molecule type" value="Genomic_DNA"/>
</dbReference>
<protein>
    <submittedName>
        <fullName evidence="1">Uncharacterized protein</fullName>
    </submittedName>
</protein>
<accession>A0A5B7DCI8</accession>
<sequence>MQDKELGVEECKIKDWEKERNGSSYSIGTAARLKGIQIDATIKEHIAKHCATFNQFKRL</sequence>
<dbReference type="AlphaFoldDB" id="A0A5B7DCI8"/>
<proteinExistence type="predicted"/>
<reference evidence="1 2" key="1">
    <citation type="submission" date="2019-05" db="EMBL/GenBank/DDBJ databases">
        <title>Another draft genome of Portunus trituberculatus and its Hox gene families provides insights of decapod evolution.</title>
        <authorList>
            <person name="Jeong J.-H."/>
            <person name="Song I."/>
            <person name="Kim S."/>
            <person name="Choi T."/>
            <person name="Kim D."/>
            <person name="Ryu S."/>
            <person name="Kim W."/>
        </authorList>
    </citation>
    <scope>NUCLEOTIDE SEQUENCE [LARGE SCALE GENOMIC DNA]</scope>
    <source>
        <tissue evidence="1">Muscle</tissue>
    </source>
</reference>
<keyword evidence="2" id="KW-1185">Reference proteome</keyword>
<evidence type="ECO:0000313" key="1">
    <source>
        <dbReference type="EMBL" id="MPC19013.1"/>
    </source>
</evidence>
<name>A0A5B7DCI8_PORTR</name>
<evidence type="ECO:0000313" key="2">
    <source>
        <dbReference type="Proteomes" id="UP000324222"/>
    </source>
</evidence>
<gene>
    <name evidence="1" type="ORF">E2C01_011916</name>
</gene>
<comment type="caution">
    <text evidence="1">The sequence shown here is derived from an EMBL/GenBank/DDBJ whole genome shotgun (WGS) entry which is preliminary data.</text>
</comment>
<organism evidence="1 2">
    <name type="scientific">Portunus trituberculatus</name>
    <name type="common">Swimming crab</name>
    <name type="synonym">Neptunus trituberculatus</name>
    <dbReference type="NCBI Taxonomy" id="210409"/>
    <lineage>
        <taxon>Eukaryota</taxon>
        <taxon>Metazoa</taxon>
        <taxon>Ecdysozoa</taxon>
        <taxon>Arthropoda</taxon>
        <taxon>Crustacea</taxon>
        <taxon>Multicrustacea</taxon>
        <taxon>Malacostraca</taxon>
        <taxon>Eumalacostraca</taxon>
        <taxon>Eucarida</taxon>
        <taxon>Decapoda</taxon>
        <taxon>Pleocyemata</taxon>
        <taxon>Brachyura</taxon>
        <taxon>Eubrachyura</taxon>
        <taxon>Portunoidea</taxon>
        <taxon>Portunidae</taxon>
        <taxon>Portuninae</taxon>
        <taxon>Portunus</taxon>
    </lineage>
</organism>
<dbReference type="Proteomes" id="UP000324222">
    <property type="component" value="Unassembled WGS sequence"/>
</dbReference>